<feature type="chain" id="PRO_5026890610" description="6-bladed beta-propeller" evidence="5">
    <location>
        <begin position="25"/>
        <end position="375"/>
    </location>
</feature>
<sequence length="375" mass="40445">MQQLARLALAVASAASILLGAGCAAPSGSPGGAAPPVFQVDAAWPQALPNQWILGQVSGVAVGPDDNVYVLQRPKSLSEDEAGAAARPPHGDCCLPAPPLLVFGPDGRLVRSWGGPGAGYDWPGNEHGVHVDGKGFVWITGNGDNDGQIIKFTPEGRFVLQIGKVGPQTNSADTTRLGRAAGVEVDLAANEVYVADGYHNRRVIVFDATTGAYKRHWGAYGRPPNTTEKPESRRSVAPTNEQLQHFGTPVHCVRIANDGLVYVCDRLNNRVQVFRKDGSYVKEFSVAPRTAANGSVWDIVLSRDPQQKWLHLADGRNNLVVTLERETGQLVQTLGRPGRYAGEFHWVHDLAIDSRGNLYAGEVDNGKRVQKFQRK</sequence>
<name>A0A6N8IMN6_9BURK</name>
<dbReference type="InterPro" id="IPR001258">
    <property type="entry name" value="NHL_repeat"/>
</dbReference>
<evidence type="ECO:0000256" key="4">
    <source>
        <dbReference type="SAM" id="MobiDB-lite"/>
    </source>
</evidence>
<evidence type="ECO:0000256" key="1">
    <source>
        <dbReference type="ARBA" id="ARBA00022729"/>
    </source>
</evidence>
<evidence type="ECO:0000313" key="6">
    <source>
        <dbReference type="EMBL" id="MVQ28091.1"/>
    </source>
</evidence>
<dbReference type="AlphaFoldDB" id="A0A6N8IMN6"/>
<dbReference type="SUPFAM" id="SSF63829">
    <property type="entry name" value="Calcium-dependent phosphotriesterase"/>
    <property type="match status" value="1"/>
</dbReference>
<organism evidence="6 7">
    <name type="scientific">Ramlibacter pinisoli</name>
    <dbReference type="NCBI Taxonomy" id="2682844"/>
    <lineage>
        <taxon>Bacteria</taxon>
        <taxon>Pseudomonadati</taxon>
        <taxon>Pseudomonadota</taxon>
        <taxon>Betaproteobacteria</taxon>
        <taxon>Burkholderiales</taxon>
        <taxon>Comamonadaceae</taxon>
        <taxon>Ramlibacter</taxon>
    </lineage>
</organism>
<keyword evidence="2" id="KW-0677">Repeat</keyword>
<dbReference type="RefSeq" id="WP_157396235.1">
    <property type="nucleotide sequence ID" value="NZ_WSEL01000003.1"/>
</dbReference>
<evidence type="ECO:0000256" key="2">
    <source>
        <dbReference type="ARBA" id="ARBA00022737"/>
    </source>
</evidence>
<comment type="caution">
    <text evidence="6">The sequence shown here is derived from an EMBL/GenBank/DDBJ whole genome shotgun (WGS) entry which is preliminary data.</text>
</comment>
<protein>
    <recommendedName>
        <fullName evidence="8">6-bladed beta-propeller</fullName>
    </recommendedName>
</protein>
<evidence type="ECO:0000256" key="3">
    <source>
        <dbReference type="ARBA" id="ARBA00023180"/>
    </source>
</evidence>
<accession>A0A6N8IMN6</accession>
<dbReference type="Gene3D" id="2.120.10.30">
    <property type="entry name" value="TolB, C-terminal domain"/>
    <property type="match status" value="1"/>
</dbReference>
<proteinExistence type="predicted"/>
<gene>
    <name evidence="6" type="ORF">GON04_01415</name>
</gene>
<evidence type="ECO:0000313" key="7">
    <source>
        <dbReference type="Proteomes" id="UP000469385"/>
    </source>
</evidence>
<keyword evidence="1 5" id="KW-0732">Signal</keyword>
<keyword evidence="3" id="KW-0325">Glycoprotein</keyword>
<dbReference type="EMBL" id="WSEL01000003">
    <property type="protein sequence ID" value="MVQ28091.1"/>
    <property type="molecule type" value="Genomic_DNA"/>
</dbReference>
<evidence type="ECO:0008006" key="8">
    <source>
        <dbReference type="Google" id="ProtNLM"/>
    </source>
</evidence>
<dbReference type="PROSITE" id="PS51257">
    <property type="entry name" value="PROKAR_LIPOPROTEIN"/>
    <property type="match status" value="1"/>
</dbReference>
<dbReference type="Proteomes" id="UP000469385">
    <property type="component" value="Unassembled WGS sequence"/>
</dbReference>
<reference evidence="6 7" key="1">
    <citation type="submission" date="2019-12" db="EMBL/GenBank/DDBJ databases">
        <authorList>
            <person name="Huq M.A."/>
        </authorList>
    </citation>
    <scope>NUCLEOTIDE SEQUENCE [LARGE SCALE GENOMIC DNA]</scope>
    <source>
        <strain evidence="6 7">MAH-25</strain>
    </source>
</reference>
<dbReference type="Pfam" id="PF01436">
    <property type="entry name" value="NHL"/>
    <property type="match status" value="1"/>
</dbReference>
<feature type="region of interest" description="Disordered" evidence="4">
    <location>
        <begin position="217"/>
        <end position="240"/>
    </location>
</feature>
<dbReference type="InterPro" id="IPR011042">
    <property type="entry name" value="6-blade_b-propeller_TolB-like"/>
</dbReference>
<feature type="signal peptide" evidence="5">
    <location>
        <begin position="1"/>
        <end position="24"/>
    </location>
</feature>
<keyword evidence="7" id="KW-1185">Reference proteome</keyword>
<evidence type="ECO:0000256" key="5">
    <source>
        <dbReference type="SAM" id="SignalP"/>
    </source>
</evidence>
<dbReference type="PANTHER" id="PTHR10680">
    <property type="entry name" value="PEPTIDYL-GLYCINE ALPHA-AMIDATING MONOOXYGENASE"/>
    <property type="match status" value="1"/>
</dbReference>